<reference evidence="5" key="1">
    <citation type="journal article" date="2014" name="Int. J. Syst. Evol. Microbiol.">
        <title>Complete genome sequence of Corynebacterium casei LMG S-19264T (=DSM 44701T), isolated from a smear-ripened cheese.</title>
        <authorList>
            <consortium name="US DOE Joint Genome Institute (JGI-PGF)"/>
            <person name="Walter F."/>
            <person name="Albersmeier A."/>
            <person name="Kalinowski J."/>
            <person name="Ruckert C."/>
        </authorList>
    </citation>
    <scope>NUCLEOTIDE SEQUENCE</scope>
    <source>
        <strain evidence="5">JCM 10088</strain>
    </source>
</reference>
<dbReference type="Pfam" id="PF02633">
    <property type="entry name" value="Creatininase"/>
    <property type="match status" value="1"/>
</dbReference>
<evidence type="ECO:0000256" key="1">
    <source>
        <dbReference type="ARBA" id="ARBA00001947"/>
    </source>
</evidence>
<keyword evidence="6" id="KW-1185">Reference proteome</keyword>
<name>A0A830GXE9_9CREN</name>
<dbReference type="Proteomes" id="UP000610960">
    <property type="component" value="Unassembled WGS sequence"/>
</dbReference>
<evidence type="ECO:0000313" key="6">
    <source>
        <dbReference type="Proteomes" id="UP000610960"/>
    </source>
</evidence>
<dbReference type="GO" id="GO:0046872">
    <property type="term" value="F:metal ion binding"/>
    <property type="evidence" value="ECO:0007669"/>
    <property type="project" value="UniProtKB-KW"/>
</dbReference>
<dbReference type="InterPro" id="IPR003785">
    <property type="entry name" value="Creatininase/forma_Hydrolase"/>
</dbReference>
<protein>
    <submittedName>
        <fullName evidence="5">Creatinine amidohydrolase</fullName>
    </submittedName>
</protein>
<proteinExistence type="predicted"/>
<comment type="cofactor">
    <cofactor evidence="1">
        <name>Zn(2+)</name>
        <dbReference type="ChEBI" id="CHEBI:29105"/>
    </cofactor>
</comment>
<dbReference type="SUPFAM" id="SSF102215">
    <property type="entry name" value="Creatininase"/>
    <property type="match status" value="1"/>
</dbReference>
<organism evidence="5 6">
    <name type="scientific">Thermocladium modestius</name>
    <dbReference type="NCBI Taxonomy" id="62609"/>
    <lineage>
        <taxon>Archaea</taxon>
        <taxon>Thermoproteota</taxon>
        <taxon>Thermoprotei</taxon>
        <taxon>Thermoproteales</taxon>
        <taxon>Thermoproteaceae</taxon>
        <taxon>Thermocladium</taxon>
    </lineage>
</organism>
<dbReference type="PANTHER" id="PTHR35005">
    <property type="entry name" value="3-DEHYDRO-SCYLLO-INOSOSE HYDROLASE"/>
    <property type="match status" value="1"/>
</dbReference>
<keyword evidence="3 5" id="KW-0378">Hydrolase</keyword>
<evidence type="ECO:0000256" key="3">
    <source>
        <dbReference type="ARBA" id="ARBA00022801"/>
    </source>
</evidence>
<comment type="caution">
    <text evidence="5">The sequence shown here is derived from an EMBL/GenBank/DDBJ whole genome shotgun (WGS) entry which is preliminary data.</text>
</comment>
<dbReference type="PANTHER" id="PTHR35005:SF1">
    <property type="entry name" value="2-AMINO-5-FORMYLAMINO-6-RIBOSYLAMINOPYRIMIDIN-4(3H)-ONE 5'-MONOPHOSPHATE DEFORMYLASE"/>
    <property type="match status" value="1"/>
</dbReference>
<dbReference type="InterPro" id="IPR024087">
    <property type="entry name" value="Creatininase-like_sf"/>
</dbReference>
<dbReference type="Gene3D" id="3.40.50.10310">
    <property type="entry name" value="Creatininase"/>
    <property type="match status" value="1"/>
</dbReference>
<dbReference type="EMBL" id="BMNL01000004">
    <property type="protein sequence ID" value="GGP22095.1"/>
    <property type="molecule type" value="Genomic_DNA"/>
</dbReference>
<gene>
    <name evidence="5" type="ORF">GCM10007981_16780</name>
</gene>
<evidence type="ECO:0000256" key="2">
    <source>
        <dbReference type="ARBA" id="ARBA00022723"/>
    </source>
</evidence>
<dbReference type="OrthoDB" id="46121at2157"/>
<sequence>MKWWELSLEEFGKVDKTVAVLPVGIVEAHGPHLPLGTDALMAIYVAEKSSEAANVLMLPPIWYGNTYVLDKFRGTISIDAQALYHLYRSVFKAVADNGVKYLVVVNGHGGNVDALSMAAKDVARETDLVIIIVNWWIDLAREARRKVLETPEGHAAEDETSEVMAAYPSLVKWVPRDGKYDEWVEARFRVYGREAYDAEYHHAVQGYPSKASEEKGRAIMDAAIAEMTGLLNDLKRGVLPLKRVT</sequence>
<reference evidence="5" key="2">
    <citation type="submission" date="2020-09" db="EMBL/GenBank/DDBJ databases">
        <authorList>
            <person name="Sun Q."/>
            <person name="Ohkuma M."/>
        </authorList>
    </citation>
    <scope>NUCLEOTIDE SEQUENCE</scope>
    <source>
        <strain evidence="5">JCM 10088</strain>
    </source>
</reference>
<keyword evidence="2" id="KW-0479">Metal-binding</keyword>
<evidence type="ECO:0000313" key="5">
    <source>
        <dbReference type="EMBL" id="GGP22095.1"/>
    </source>
</evidence>
<evidence type="ECO:0000256" key="4">
    <source>
        <dbReference type="ARBA" id="ARBA00022833"/>
    </source>
</evidence>
<dbReference type="GO" id="GO:0009231">
    <property type="term" value="P:riboflavin biosynthetic process"/>
    <property type="evidence" value="ECO:0007669"/>
    <property type="project" value="TreeGrafter"/>
</dbReference>
<dbReference type="GO" id="GO:0016811">
    <property type="term" value="F:hydrolase activity, acting on carbon-nitrogen (but not peptide) bonds, in linear amides"/>
    <property type="evidence" value="ECO:0007669"/>
    <property type="project" value="TreeGrafter"/>
</dbReference>
<dbReference type="AlphaFoldDB" id="A0A830GXE9"/>
<keyword evidence="4" id="KW-0862">Zinc</keyword>
<dbReference type="RefSeq" id="WP_188596961.1">
    <property type="nucleotide sequence ID" value="NZ_BMNL01000004.1"/>
</dbReference>
<accession>A0A830GXE9</accession>